<protein>
    <submittedName>
        <fullName evidence="2">Uncharacterized protein</fullName>
    </submittedName>
</protein>
<feature type="compositionally biased region" description="Polar residues" evidence="1">
    <location>
        <begin position="92"/>
        <end position="104"/>
    </location>
</feature>
<dbReference type="AlphaFoldDB" id="A0A7J5XLF0"/>
<name>A0A7J5XLF0_DISMA</name>
<keyword evidence="3" id="KW-1185">Reference proteome</keyword>
<gene>
    <name evidence="2" type="ORF">F7725_004843</name>
</gene>
<sequence length="230" mass="24940">MTITNPPIINLLLTAWTDLSSDRSLFALMSHGHGGGLLSSSVTRLCTRATLPSSLADRWHADTSSPSSSSRMPTECRDRSESCRSTEHIVKPQTSAKSPKTSSCRRGRAESLHTSLGSIVRLQKGMIYSQKQTPQVVKLYSGGPSPSGWRTAACSGSSEGGRWLETFGESCASCALIVFDCERALFSLLVERIHSAAGETAVKTARRHGAQQSGVSRGNLRREEEEKRDE</sequence>
<feature type="region of interest" description="Disordered" evidence="1">
    <location>
        <begin position="204"/>
        <end position="230"/>
    </location>
</feature>
<dbReference type="EMBL" id="JAAKFY010000023">
    <property type="protein sequence ID" value="KAF3837379.1"/>
    <property type="molecule type" value="Genomic_DNA"/>
</dbReference>
<feature type="non-terminal residue" evidence="2">
    <location>
        <position position="1"/>
    </location>
</feature>
<proteinExistence type="predicted"/>
<reference evidence="2 3" key="1">
    <citation type="submission" date="2020-03" db="EMBL/GenBank/DDBJ databases">
        <title>Dissostichus mawsoni Genome sequencing and assembly.</title>
        <authorList>
            <person name="Park H."/>
        </authorList>
    </citation>
    <scope>NUCLEOTIDE SEQUENCE [LARGE SCALE GENOMIC DNA]</scope>
    <source>
        <strain evidence="2">DM0001</strain>
        <tissue evidence="2">Muscle</tissue>
    </source>
</reference>
<comment type="caution">
    <text evidence="2">The sequence shown here is derived from an EMBL/GenBank/DDBJ whole genome shotgun (WGS) entry which is preliminary data.</text>
</comment>
<organism evidence="2 3">
    <name type="scientific">Dissostichus mawsoni</name>
    <name type="common">Antarctic cod</name>
    <dbReference type="NCBI Taxonomy" id="36200"/>
    <lineage>
        <taxon>Eukaryota</taxon>
        <taxon>Metazoa</taxon>
        <taxon>Chordata</taxon>
        <taxon>Craniata</taxon>
        <taxon>Vertebrata</taxon>
        <taxon>Euteleostomi</taxon>
        <taxon>Actinopterygii</taxon>
        <taxon>Neopterygii</taxon>
        <taxon>Teleostei</taxon>
        <taxon>Neoteleostei</taxon>
        <taxon>Acanthomorphata</taxon>
        <taxon>Eupercaria</taxon>
        <taxon>Perciformes</taxon>
        <taxon>Notothenioidei</taxon>
        <taxon>Nototheniidae</taxon>
        <taxon>Dissostichus</taxon>
    </lineage>
</organism>
<accession>A0A7J5XLF0</accession>
<dbReference type="Proteomes" id="UP000518266">
    <property type="component" value="Unassembled WGS sequence"/>
</dbReference>
<evidence type="ECO:0000256" key="1">
    <source>
        <dbReference type="SAM" id="MobiDB-lite"/>
    </source>
</evidence>
<feature type="compositionally biased region" description="Basic and acidic residues" evidence="1">
    <location>
        <begin position="74"/>
        <end position="90"/>
    </location>
</feature>
<feature type="compositionally biased region" description="Basic and acidic residues" evidence="1">
    <location>
        <begin position="220"/>
        <end position="230"/>
    </location>
</feature>
<feature type="region of interest" description="Disordered" evidence="1">
    <location>
        <begin position="57"/>
        <end position="110"/>
    </location>
</feature>
<evidence type="ECO:0000313" key="3">
    <source>
        <dbReference type="Proteomes" id="UP000518266"/>
    </source>
</evidence>
<evidence type="ECO:0000313" key="2">
    <source>
        <dbReference type="EMBL" id="KAF3837379.1"/>
    </source>
</evidence>